<feature type="signal peptide" evidence="1">
    <location>
        <begin position="1"/>
        <end position="21"/>
    </location>
</feature>
<reference evidence="3" key="1">
    <citation type="submission" date="2016-11" db="UniProtKB">
        <authorList>
            <consortium name="WormBaseParasite"/>
        </authorList>
    </citation>
    <scope>IDENTIFICATION</scope>
</reference>
<dbReference type="AlphaFoldDB" id="A0A1I8AZ03"/>
<dbReference type="Proteomes" id="UP000095281">
    <property type="component" value="Unplaced"/>
</dbReference>
<evidence type="ECO:0000256" key="1">
    <source>
        <dbReference type="SAM" id="SignalP"/>
    </source>
</evidence>
<protein>
    <submittedName>
        <fullName evidence="3">CC domain-containing protein</fullName>
    </submittedName>
</protein>
<keyword evidence="1" id="KW-0732">Signal</keyword>
<organism evidence="2 3">
    <name type="scientific">Meloidogyne hapla</name>
    <name type="common">Root-knot nematode worm</name>
    <dbReference type="NCBI Taxonomy" id="6305"/>
    <lineage>
        <taxon>Eukaryota</taxon>
        <taxon>Metazoa</taxon>
        <taxon>Ecdysozoa</taxon>
        <taxon>Nematoda</taxon>
        <taxon>Chromadorea</taxon>
        <taxon>Rhabditida</taxon>
        <taxon>Tylenchina</taxon>
        <taxon>Tylenchomorpha</taxon>
        <taxon>Tylenchoidea</taxon>
        <taxon>Meloidogynidae</taxon>
        <taxon>Meloidogyninae</taxon>
        <taxon>Meloidogyne</taxon>
    </lineage>
</organism>
<feature type="chain" id="PRO_5009315270" evidence="1">
    <location>
        <begin position="22"/>
        <end position="165"/>
    </location>
</feature>
<evidence type="ECO:0000313" key="2">
    <source>
        <dbReference type="Proteomes" id="UP000095281"/>
    </source>
</evidence>
<sequence>MFSLILIIFLFNLNLFTLQRQQQVTNKYVYVCGQYPNKYLSYAPCPEEGQKQQICSQSGWILMNIKCNQDSDCQISNQNVALNKCDRGECCAPPPSDSGGTKKGDDVPYIKWQMCENGGYFTGKKCKDTTECFSNRPNVQQICLHNECCTTGGIGGGNVNPVEDK</sequence>
<proteinExistence type="predicted"/>
<keyword evidence="2" id="KW-1185">Reference proteome</keyword>
<accession>A0A1I8AZ03</accession>
<dbReference type="WBParaSite" id="MhA1_Contig1140.frz3.gene13">
    <property type="protein sequence ID" value="MhA1_Contig1140.frz3.gene13"/>
    <property type="gene ID" value="MhA1_Contig1140.frz3.gene13"/>
</dbReference>
<name>A0A1I8AZ03_MELHA</name>
<evidence type="ECO:0000313" key="3">
    <source>
        <dbReference type="WBParaSite" id="MhA1_Contig1140.frz3.gene13"/>
    </source>
</evidence>